<proteinExistence type="predicted"/>
<dbReference type="SUPFAM" id="SSF46565">
    <property type="entry name" value="Chaperone J-domain"/>
    <property type="match status" value="1"/>
</dbReference>
<dbReference type="Gene3D" id="2.60.260.20">
    <property type="entry name" value="Urease metallochaperone UreE, N-terminal domain"/>
    <property type="match status" value="2"/>
</dbReference>
<evidence type="ECO:0000256" key="3">
    <source>
        <dbReference type="ARBA" id="ARBA00022737"/>
    </source>
</evidence>
<dbReference type="InterPro" id="IPR001623">
    <property type="entry name" value="DnaJ_domain"/>
</dbReference>
<feature type="domain" description="J" evidence="7">
    <location>
        <begin position="6"/>
        <end position="71"/>
    </location>
</feature>
<evidence type="ECO:0000256" key="5">
    <source>
        <dbReference type="ARBA" id="ARBA00022833"/>
    </source>
</evidence>
<evidence type="ECO:0000313" key="9">
    <source>
        <dbReference type="Proteomes" id="UP000824056"/>
    </source>
</evidence>
<dbReference type="GO" id="GO:0008270">
    <property type="term" value="F:zinc ion binding"/>
    <property type="evidence" value="ECO:0007669"/>
    <property type="project" value="UniProtKB-KW"/>
</dbReference>
<name>A0A9D2FRP7_9FIRM</name>
<keyword evidence="6" id="KW-0143">Chaperone</keyword>
<dbReference type="CDD" id="cd06257">
    <property type="entry name" value="DnaJ"/>
    <property type="match status" value="1"/>
</dbReference>
<keyword evidence="3" id="KW-0677">Repeat</keyword>
<protein>
    <submittedName>
        <fullName evidence="8">DnaJ domain-containing protein</fullName>
    </submittedName>
</protein>
<dbReference type="SUPFAM" id="SSF49493">
    <property type="entry name" value="HSP40/DnaJ peptide-binding domain"/>
    <property type="match status" value="2"/>
</dbReference>
<evidence type="ECO:0000256" key="2">
    <source>
        <dbReference type="ARBA" id="ARBA00022723"/>
    </source>
</evidence>
<keyword evidence="2" id="KW-0479">Metal-binding</keyword>
<dbReference type="InterPro" id="IPR018253">
    <property type="entry name" value="DnaJ_domain_CS"/>
</dbReference>
<dbReference type="CDD" id="cd10747">
    <property type="entry name" value="DnaJ_C"/>
    <property type="match status" value="1"/>
</dbReference>
<gene>
    <name evidence="8" type="ORF">H9809_06025</name>
</gene>
<dbReference type="PROSITE" id="PS50076">
    <property type="entry name" value="DNAJ_2"/>
    <property type="match status" value="1"/>
</dbReference>
<evidence type="ECO:0000256" key="4">
    <source>
        <dbReference type="ARBA" id="ARBA00022771"/>
    </source>
</evidence>
<dbReference type="PRINTS" id="PR00625">
    <property type="entry name" value="JDOMAIN"/>
</dbReference>
<dbReference type="PANTHER" id="PTHR43096">
    <property type="entry name" value="DNAJ HOMOLOG 1, MITOCHONDRIAL-RELATED"/>
    <property type="match status" value="1"/>
</dbReference>
<reference evidence="8" key="1">
    <citation type="journal article" date="2021" name="PeerJ">
        <title>Extensive microbial diversity within the chicken gut microbiome revealed by metagenomics and culture.</title>
        <authorList>
            <person name="Gilroy R."/>
            <person name="Ravi A."/>
            <person name="Getino M."/>
            <person name="Pursley I."/>
            <person name="Horton D.L."/>
            <person name="Alikhan N.F."/>
            <person name="Baker D."/>
            <person name="Gharbi K."/>
            <person name="Hall N."/>
            <person name="Watson M."/>
            <person name="Adriaenssens E.M."/>
            <person name="Foster-Nyarko E."/>
            <person name="Jarju S."/>
            <person name="Secka A."/>
            <person name="Antonio M."/>
            <person name="Oren A."/>
            <person name="Chaudhuri R.R."/>
            <person name="La Ragione R."/>
            <person name="Hildebrand F."/>
            <person name="Pallen M.J."/>
        </authorList>
    </citation>
    <scope>NUCLEOTIDE SEQUENCE</scope>
    <source>
        <strain evidence="8">1068</strain>
    </source>
</reference>
<evidence type="ECO:0000259" key="7">
    <source>
        <dbReference type="PROSITE" id="PS50076"/>
    </source>
</evidence>
<evidence type="ECO:0000256" key="6">
    <source>
        <dbReference type="ARBA" id="ARBA00023186"/>
    </source>
</evidence>
<dbReference type="PANTHER" id="PTHR43096:SF52">
    <property type="entry name" value="DNAJ HOMOLOG 1, MITOCHONDRIAL-RELATED"/>
    <property type="match status" value="1"/>
</dbReference>
<dbReference type="Proteomes" id="UP000824056">
    <property type="component" value="Unassembled WGS sequence"/>
</dbReference>
<dbReference type="SMART" id="SM00271">
    <property type="entry name" value="DnaJ"/>
    <property type="match status" value="1"/>
</dbReference>
<keyword evidence="5" id="KW-0862">Zinc</keyword>
<dbReference type="EMBL" id="DXBG01000144">
    <property type="protein sequence ID" value="HIZ65442.1"/>
    <property type="molecule type" value="Genomic_DNA"/>
</dbReference>
<evidence type="ECO:0000256" key="1">
    <source>
        <dbReference type="ARBA" id="ARBA00022705"/>
    </source>
</evidence>
<keyword evidence="4" id="KW-0863">Zinc-finger</keyword>
<dbReference type="Pfam" id="PF00226">
    <property type="entry name" value="DnaJ"/>
    <property type="match status" value="1"/>
</dbReference>
<dbReference type="GO" id="GO:0042026">
    <property type="term" value="P:protein refolding"/>
    <property type="evidence" value="ECO:0007669"/>
    <property type="project" value="TreeGrafter"/>
</dbReference>
<dbReference type="AlphaFoldDB" id="A0A9D2FRP7"/>
<dbReference type="GO" id="GO:0005737">
    <property type="term" value="C:cytoplasm"/>
    <property type="evidence" value="ECO:0007669"/>
    <property type="project" value="TreeGrafter"/>
</dbReference>
<sequence>MSQKRDYYQVLGISRDADQGTIKKAYRKLAKKYHPDTNTGNTKAEERFKEVTEAYDILSDAKKRKLYDQFGHEAFEAGAGPKYQEGGGYRGYGYDGPGGSRHTYSYRGPGGGYRSYSYTYDGMGEDYQGHSFEGQDMDDILRQFFGDSFGEQGFHGRGFRNNFQEDFRAKGSDLRAEVTVSFEEAAFGCEKVIQLQNPSDGKRQSLQVHIPAGIETGKSIRLRGKGMPGEGGAQPGDLFLKVTVLEKPGFRRQGMDVYTTVQVPFTTAVLGGEVVVQTLYGKVVCKIREGTQSGTKIRLKGKGIVSMKNPEITGDQYAQVEIQVPQRISPQAKQKLKEFEQACKTSGTGKGSAA</sequence>
<dbReference type="FunFam" id="2.60.260.20:FF:000005">
    <property type="entry name" value="Chaperone protein dnaJ 1, mitochondrial"/>
    <property type="match status" value="1"/>
</dbReference>
<organism evidence="8 9">
    <name type="scientific">Candidatus Blautia pullicola</name>
    <dbReference type="NCBI Taxonomy" id="2838498"/>
    <lineage>
        <taxon>Bacteria</taxon>
        <taxon>Bacillati</taxon>
        <taxon>Bacillota</taxon>
        <taxon>Clostridia</taxon>
        <taxon>Lachnospirales</taxon>
        <taxon>Lachnospiraceae</taxon>
        <taxon>Blautia</taxon>
    </lineage>
</organism>
<evidence type="ECO:0000313" key="8">
    <source>
        <dbReference type="EMBL" id="HIZ65442.1"/>
    </source>
</evidence>
<dbReference type="Gene3D" id="1.10.287.110">
    <property type="entry name" value="DnaJ domain"/>
    <property type="match status" value="1"/>
</dbReference>
<accession>A0A9D2FRP7</accession>
<dbReference type="InterPro" id="IPR008971">
    <property type="entry name" value="HSP40/DnaJ_pept-bd"/>
</dbReference>
<dbReference type="Pfam" id="PF01556">
    <property type="entry name" value="DnaJ_C"/>
    <property type="match status" value="1"/>
</dbReference>
<dbReference type="InterPro" id="IPR002939">
    <property type="entry name" value="DnaJ_C"/>
</dbReference>
<dbReference type="InterPro" id="IPR036869">
    <property type="entry name" value="J_dom_sf"/>
</dbReference>
<dbReference type="GO" id="GO:0051082">
    <property type="term" value="F:unfolded protein binding"/>
    <property type="evidence" value="ECO:0007669"/>
    <property type="project" value="InterPro"/>
</dbReference>
<dbReference type="GO" id="GO:0006260">
    <property type="term" value="P:DNA replication"/>
    <property type="evidence" value="ECO:0007669"/>
    <property type="project" value="UniProtKB-KW"/>
</dbReference>
<dbReference type="FunFam" id="2.60.260.20:FF:000009">
    <property type="entry name" value="Putative Mitochondrial DnaJ chaperone"/>
    <property type="match status" value="1"/>
</dbReference>
<reference evidence="8" key="2">
    <citation type="submission" date="2021-04" db="EMBL/GenBank/DDBJ databases">
        <authorList>
            <person name="Gilroy R."/>
        </authorList>
    </citation>
    <scope>NUCLEOTIDE SEQUENCE</scope>
    <source>
        <strain evidence="8">1068</strain>
    </source>
</reference>
<comment type="caution">
    <text evidence="8">The sequence shown here is derived from an EMBL/GenBank/DDBJ whole genome shotgun (WGS) entry which is preliminary data.</text>
</comment>
<dbReference type="PROSITE" id="PS00636">
    <property type="entry name" value="DNAJ_1"/>
    <property type="match status" value="1"/>
</dbReference>
<keyword evidence="1" id="KW-0235">DNA replication</keyword>